<comment type="caution">
    <text evidence="1">The sequence shown here is derived from an EMBL/GenBank/DDBJ whole genome shotgun (WGS) entry which is preliminary data.</text>
</comment>
<evidence type="ECO:0000313" key="2">
    <source>
        <dbReference type="Proteomes" id="UP000371977"/>
    </source>
</evidence>
<gene>
    <name evidence="1" type="ORF">ESZ50_07875</name>
</gene>
<protein>
    <recommendedName>
        <fullName evidence="3">ImmA/IrrE family metallo-endopeptidase</fullName>
    </recommendedName>
</protein>
<accession>A0A6C2C5J4</accession>
<dbReference type="AlphaFoldDB" id="A0A6C2C5J4"/>
<keyword evidence="2" id="KW-1185">Reference proteome</keyword>
<evidence type="ECO:0000313" key="1">
    <source>
        <dbReference type="EMBL" id="TYC48786.1"/>
    </source>
</evidence>
<dbReference type="RefSeq" id="WP_148623024.1">
    <property type="nucleotide sequence ID" value="NZ_SDGZ01000016.1"/>
</dbReference>
<dbReference type="OrthoDB" id="2300474at2"/>
<sequence>MHTDLIDYLGFVATRNGISVQYIEGKKSDPDVAFVLNKVINMNPNYDSKFSVDFRLAHEISHILWSKPTFLYAFSPYMKNREERDAHFNAVKLIAKYIYQEVPLEYRNYINFMDEFGLPSHFEYMVKEAIESI</sequence>
<organism evidence="1 2">
    <name type="scientific">Weissella muntiaci</name>
    <dbReference type="NCBI Taxonomy" id="2508881"/>
    <lineage>
        <taxon>Bacteria</taxon>
        <taxon>Bacillati</taxon>
        <taxon>Bacillota</taxon>
        <taxon>Bacilli</taxon>
        <taxon>Lactobacillales</taxon>
        <taxon>Lactobacillaceae</taxon>
        <taxon>Weissella</taxon>
    </lineage>
</organism>
<dbReference type="Proteomes" id="UP000371977">
    <property type="component" value="Unassembled WGS sequence"/>
</dbReference>
<name>A0A6C2C5J4_9LACO</name>
<proteinExistence type="predicted"/>
<reference evidence="1 2" key="1">
    <citation type="submission" date="2019-01" db="EMBL/GenBank/DDBJ databases">
        <title>Weissella sp. nov., a novel lactic acid bacterium isolated from animal feces.</title>
        <authorList>
            <person name="Wang L.-T."/>
        </authorList>
    </citation>
    <scope>NUCLEOTIDE SEQUENCE [LARGE SCALE GENOMIC DNA]</scope>
    <source>
        <strain evidence="1 2">8H-2</strain>
    </source>
</reference>
<dbReference type="EMBL" id="SDGZ01000016">
    <property type="protein sequence ID" value="TYC48786.1"/>
    <property type="molecule type" value="Genomic_DNA"/>
</dbReference>
<evidence type="ECO:0008006" key="3">
    <source>
        <dbReference type="Google" id="ProtNLM"/>
    </source>
</evidence>